<reference evidence="4 5" key="1">
    <citation type="journal article" date="2023" name="Sci. Data">
        <title>Genome assembly of the Korean intertidal mud-creeper Batillaria attramentaria.</title>
        <authorList>
            <person name="Patra A.K."/>
            <person name="Ho P.T."/>
            <person name="Jun S."/>
            <person name="Lee S.J."/>
            <person name="Kim Y."/>
            <person name="Won Y.J."/>
        </authorList>
    </citation>
    <scope>NUCLEOTIDE SEQUENCE [LARGE SCALE GENOMIC DNA]</scope>
    <source>
        <strain evidence="4">Wonlab-2016</strain>
    </source>
</reference>
<dbReference type="EMBL" id="JACVVK020000626">
    <property type="protein sequence ID" value="KAK7462039.1"/>
    <property type="molecule type" value="Genomic_DNA"/>
</dbReference>
<evidence type="ECO:0000259" key="3">
    <source>
        <dbReference type="SMART" id="SM00409"/>
    </source>
</evidence>
<dbReference type="AlphaFoldDB" id="A0ABD0J5T3"/>
<protein>
    <recommendedName>
        <fullName evidence="3">Immunoglobulin domain-containing protein</fullName>
    </recommendedName>
</protein>
<sequence>ILQSPLGLSIIAILGNTYLADGSRSSCQATPVVKGDRATITCYFEDEVSAADSRINIDKYNATNHLGSGYTFNNKITNPLVLVIPVVNEQHAGTYVCHLLPSDKHDMEPCTLTVTDPVTTPPMDVTPKSTKEFGTTEIDDGVTGSGTTSKGVTAGAGHGVMSPALAAGIGGICLVAILVVIFILLFRRCRRFNRWVKERLGCTRGSNSNTMLDGTARDEHLHHSGASDGEAVRMVPNGNVVSNREMDGDVDDDREYRDPEA</sequence>
<keyword evidence="2" id="KW-1133">Transmembrane helix</keyword>
<keyword evidence="5" id="KW-1185">Reference proteome</keyword>
<dbReference type="Proteomes" id="UP001519460">
    <property type="component" value="Unassembled WGS sequence"/>
</dbReference>
<dbReference type="InterPro" id="IPR013783">
    <property type="entry name" value="Ig-like_fold"/>
</dbReference>
<feature type="domain" description="Immunoglobulin" evidence="3">
    <location>
        <begin position="27"/>
        <end position="115"/>
    </location>
</feature>
<feature type="non-terminal residue" evidence="4">
    <location>
        <position position="1"/>
    </location>
</feature>
<dbReference type="SUPFAM" id="SSF48726">
    <property type="entry name" value="Immunoglobulin"/>
    <property type="match status" value="1"/>
</dbReference>
<feature type="compositionally biased region" description="Low complexity" evidence="1">
    <location>
        <begin position="114"/>
        <end position="127"/>
    </location>
</feature>
<gene>
    <name evidence="4" type="ORF">BaRGS_00038528</name>
</gene>
<proteinExistence type="predicted"/>
<dbReference type="CDD" id="cd12087">
    <property type="entry name" value="TM_EGFR-like"/>
    <property type="match status" value="1"/>
</dbReference>
<keyword evidence="2" id="KW-0472">Membrane</keyword>
<dbReference type="Gene3D" id="2.60.40.10">
    <property type="entry name" value="Immunoglobulins"/>
    <property type="match status" value="1"/>
</dbReference>
<evidence type="ECO:0000313" key="5">
    <source>
        <dbReference type="Proteomes" id="UP001519460"/>
    </source>
</evidence>
<dbReference type="SMART" id="SM00409">
    <property type="entry name" value="IG"/>
    <property type="match status" value="1"/>
</dbReference>
<organism evidence="4 5">
    <name type="scientific">Batillaria attramentaria</name>
    <dbReference type="NCBI Taxonomy" id="370345"/>
    <lineage>
        <taxon>Eukaryota</taxon>
        <taxon>Metazoa</taxon>
        <taxon>Spiralia</taxon>
        <taxon>Lophotrochozoa</taxon>
        <taxon>Mollusca</taxon>
        <taxon>Gastropoda</taxon>
        <taxon>Caenogastropoda</taxon>
        <taxon>Sorbeoconcha</taxon>
        <taxon>Cerithioidea</taxon>
        <taxon>Batillariidae</taxon>
        <taxon>Batillaria</taxon>
    </lineage>
</organism>
<feature type="transmembrane region" description="Helical" evidence="2">
    <location>
        <begin position="164"/>
        <end position="186"/>
    </location>
</feature>
<evidence type="ECO:0000313" key="4">
    <source>
        <dbReference type="EMBL" id="KAK7462039.1"/>
    </source>
</evidence>
<comment type="caution">
    <text evidence="4">The sequence shown here is derived from an EMBL/GenBank/DDBJ whole genome shotgun (WGS) entry which is preliminary data.</text>
</comment>
<feature type="region of interest" description="Disordered" evidence="1">
    <location>
        <begin position="206"/>
        <end position="261"/>
    </location>
</feature>
<evidence type="ECO:0000256" key="2">
    <source>
        <dbReference type="SAM" id="Phobius"/>
    </source>
</evidence>
<keyword evidence="2" id="KW-0812">Transmembrane</keyword>
<dbReference type="InterPro" id="IPR003599">
    <property type="entry name" value="Ig_sub"/>
</dbReference>
<evidence type="ECO:0000256" key="1">
    <source>
        <dbReference type="SAM" id="MobiDB-lite"/>
    </source>
</evidence>
<accession>A0ABD0J5T3</accession>
<dbReference type="InterPro" id="IPR036179">
    <property type="entry name" value="Ig-like_dom_sf"/>
</dbReference>
<name>A0ABD0J5T3_9CAEN</name>
<feature type="region of interest" description="Disordered" evidence="1">
    <location>
        <begin position="114"/>
        <end position="146"/>
    </location>
</feature>